<comment type="caution">
    <text evidence="7">The sequence shown here is derived from an EMBL/GenBank/DDBJ whole genome shotgun (WGS) entry which is preliminary data.</text>
</comment>
<dbReference type="SUPFAM" id="SSF64518">
    <property type="entry name" value="Phase 1 flagellin"/>
    <property type="match status" value="1"/>
</dbReference>
<dbReference type="AlphaFoldDB" id="A0A918DLS7"/>
<evidence type="ECO:0000256" key="2">
    <source>
        <dbReference type="ARBA" id="ARBA00004613"/>
    </source>
</evidence>
<dbReference type="GO" id="GO:0009424">
    <property type="term" value="C:bacterial-type flagellum hook"/>
    <property type="evidence" value="ECO:0007669"/>
    <property type="project" value="InterPro"/>
</dbReference>
<accession>A0A918DLS7</accession>
<dbReference type="Pfam" id="PF00669">
    <property type="entry name" value="Flagellin_N"/>
    <property type="match status" value="1"/>
</dbReference>
<dbReference type="InterPro" id="IPR013384">
    <property type="entry name" value="Flagell_FlgL"/>
</dbReference>
<reference evidence="7" key="2">
    <citation type="submission" date="2020-09" db="EMBL/GenBank/DDBJ databases">
        <authorList>
            <person name="Sun Q."/>
            <person name="Zhou Y."/>
        </authorList>
    </citation>
    <scope>NUCLEOTIDE SEQUENCE</scope>
    <source>
        <strain evidence="7">CGMCC 1.7086</strain>
    </source>
</reference>
<keyword evidence="7" id="KW-0282">Flagellum</keyword>
<dbReference type="Gene3D" id="1.20.1330.10">
    <property type="entry name" value="f41 fragment of flagellin, N-terminal domain"/>
    <property type="match status" value="2"/>
</dbReference>
<dbReference type="EMBL" id="BMLS01000007">
    <property type="protein sequence ID" value="GGO73930.1"/>
    <property type="molecule type" value="Genomic_DNA"/>
</dbReference>
<comment type="similarity">
    <text evidence="3">Belongs to the bacterial flagellin family.</text>
</comment>
<feature type="domain" description="Flagellin N-terminal" evidence="6">
    <location>
        <begin position="14"/>
        <end position="140"/>
    </location>
</feature>
<sequence length="408" mass="43856">MRVSTSQLFDRGINNILNGQGELSDTQQRLASGKKLLRPSDDPVGASKVIRLTEELDQIKQFQRNNELLTGALKEQEAVMRNINEAVTLARTKAIQAGSGAMTPESRAAIGVEIAQIRDQVFDLMNSKNAAGEYIFAGYQSKSPAFAYDPSATGNKYYFQGDEGTTSYQLSPSVQMQGNDSGKSVFEDVFARLKASVTGTTAADASMTISEQNDLDRFHKQNYDALTPANNDFQLEVSPAGDQVTITNVGTGANLGTFNYTPGEPFTFNGMQFTIDGAPGDTVDFSLSPPEKKNLAQTLDDFFVALDDPDISQQDFLSALDDAIIGMDNGLGALGAATSGVGGRLNVSAAVYSSNLDLEISTKEARSVVQDVDYAKAVSDLSRQETALQAAQATFSRVTSLSLFDYVR</sequence>
<keyword evidence="8" id="KW-1185">Reference proteome</keyword>
<dbReference type="InterPro" id="IPR001029">
    <property type="entry name" value="Flagellin_N"/>
</dbReference>
<dbReference type="Proteomes" id="UP000606935">
    <property type="component" value="Unassembled WGS sequence"/>
</dbReference>
<evidence type="ECO:0000256" key="3">
    <source>
        <dbReference type="ARBA" id="ARBA00005709"/>
    </source>
</evidence>
<name>A0A918DLS7_9ALTE</name>
<comment type="subcellular location">
    <subcellularLocation>
        <location evidence="1">Bacterial flagellum</location>
    </subcellularLocation>
    <subcellularLocation>
        <location evidence="2">Secreted</location>
    </subcellularLocation>
</comment>
<evidence type="ECO:0000256" key="1">
    <source>
        <dbReference type="ARBA" id="ARBA00004365"/>
    </source>
</evidence>
<reference evidence="7" key="1">
    <citation type="journal article" date="2014" name="Int. J. Syst. Evol. Microbiol.">
        <title>Complete genome sequence of Corynebacterium casei LMG S-19264T (=DSM 44701T), isolated from a smear-ripened cheese.</title>
        <authorList>
            <consortium name="US DOE Joint Genome Institute (JGI-PGF)"/>
            <person name="Walter F."/>
            <person name="Albersmeier A."/>
            <person name="Kalinowski J."/>
            <person name="Ruckert C."/>
        </authorList>
    </citation>
    <scope>NUCLEOTIDE SEQUENCE</scope>
    <source>
        <strain evidence="7">CGMCC 1.7086</strain>
    </source>
</reference>
<dbReference type="GO" id="GO:0071973">
    <property type="term" value="P:bacterial-type flagellum-dependent cell motility"/>
    <property type="evidence" value="ECO:0007669"/>
    <property type="project" value="InterPro"/>
</dbReference>
<protein>
    <submittedName>
        <fullName evidence="7">Flagellar hook-associated protein 3</fullName>
    </submittedName>
</protein>
<evidence type="ECO:0000256" key="4">
    <source>
        <dbReference type="ARBA" id="ARBA00022525"/>
    </source>
</evidence>
<dbReference type="PANTHER" id="PTHR42792">
    <property type="entry name" value="FLAGELLIN"/>
    <property type="match status" value="1"/>
</dbReference>
<dbReference type="NCBIfam" id="TIGR02550">
    <property type="entry name" value="flagell_flgL"/>
    <property type="match status" value="1"/>
</dbReference>
<organism evidence="7 8">
    <name type="scientific">Bowmanella pacifica</name>
    <dbReference type="NCBI Taxonomy" id="502051"/>
    <lineage>
        <taxon>Bacteria</taxon>
        <taxon>Pseudomonadati</taxon>
        <taxon>Pseudomonadota</taxon>
        <taxon>Gammaproteobacteria</taxon>
        <taxon>Alteromonadales</taxon>
        <taxon>Alteromonadaceae</taxon>
        <taxon>Bowmanella</taxon>
    </lineage>
</organism>
<keyword evidence="5" id="KW-0975">Bacterial flagellum</keyword>
<gene>
    <name evidence="7" type="primary">flgL</name>
    <name evidence="7" type="ORF">GCM10010982_35600</name>
</gene>
<evidence type="ECO:0000259" key="6">
    <source>
        <dbReference type="Pfam" id="PF00669"/>
    </source>
</evidence>
<evidence type="ECO:0000313" key="8">
    <source>
        <dbReference type="Proteomes" id="UP000606935"/>
    </source>
</evidence>
<dbReference type="InterPro" id="IPR001492">
    <property type="entry name" value="Flagellin"/>
</dbReference>
<keyword evidence="7" id="KW-0969">Cilium</keyword>
<dbReference type="GO" id="GO:0005198">
    <property type="term" value="F:structural molecule activity"/>
    <property type="evidence" value="ECO:0007669"/>
    <property type="project" value="InterPro"/>
</dbReference>
<evidence type="ECO:0000313" key="7">
    <source>
        <dbReference type="EMBL" id="GGO73930.1"/>
    </source>
</evidence>
<keyword evidence="7" id="KW-0966">Cell projection</keyword>
<dbReference type="RefSeq" id="WP_188698401.1">
    <property type="nucleotide sequence ID" value="NZ_BMLS01000007.1"/>
</dbReference>
<evidence type="ECO:0000256" key="5">
    <source>
        <dbReference type="ARBA" id="ARBA00023143"/>
    </source>
</evidence>
<proteinExistence type="inferred from homology"/>
<dbReference type="PANTHER" id="PTHR42792:SF1">
    <property type="entry name" value="FLAGELLAR HOOK-ASSOCIATED PROTEIN 3"/>
    <property type="match status" value="1"/>
</dbReference>
<dbReference type="GO" id="GO:0005576">
    <property type="term" value="C:extracellular region"/>
    <property type="evidence" value="ECO:0007669"/>
    <property type="project" value="UniProtKB-SubCell"/>
</dbReference>
<keyword evidence="4" id="KW-0964">Secreted</keyword>